<feature type="non-terminal residue" evidence="2">
    <location>
        <position position="1"/>
    </location>
</feature>
<dbReference type="InterPro" id="IPR016181">
    <property type="entry name" value="Acyl_CoA_acyltransferase"/>
</dbReference>
<dbReference type="Proteomes" id="UP000799429">
    <property type="component" value="Unassembled WGS sequence"/>
</dbReference>
<dbReference type="Gene3D" id="3.40.630.30">
    <property type="match status" value="1"/>
</dbReference>
<dbReference type="EMBL" id="MU006090">
    <property type="protein sequence ID" value="KAF2842527.1"/>
    <property type="molecule type" value="Genomic_DNA"/>
</dbReference>
<sequence>LTDDIPRDAAVFFSEQYGIWDPSDPFGRYGKRVRTNIRRLRDLLPVDAENIYVRVLVAGELAGHVFASRWTQGRKICWITQLVIKRIFRRRGIATALLLTLRQQDDLYGVLSSNPATILATWRALGGGSKDIDLSTTQKYAIDILRSSLVEYVNGAKVHGSLFHESHDGSASTADTGLHVCYDEPSEILATIQQRGTMWPLGELLEGHEYIILVEPTP</sequence>
<dbReference type="InterPro" id="IPR000182">
    <property type="entry name" value="GNAT_dom"/>
</dbReference>
<reference evidence="2" key="1">
    <citation type="journal article" date="2020" name="Stud. Mycol.">
        <title>101 Dothideomycetes genomes: a test case for predicting lifestyles and emergence of pathogens.</title>
        <authorList>
            <person name="Haridas S."/>
            <person name="Albert R."/>
            <person name="Binder M."/>
            <person name="Bloem J."/>
            <person name="Labutti K."/>
            <person name="Salamov A."/>
            <person name="Andreopoulos B."/>
            <person name="Baker S."/>
            <person name="Barry K."/>
            <person name="Bills G."/>
            <person name="Bluhm B."/>
            <person name="Cannon C."/>
            <person name="Castanera R."/>
            <person name="Culley D."/>
            <person name="Daum C."/>
            <person name="Ezra D."/>
            <person name="Gonzalez J."/>
            <person name="Henrissat B."/>
            <person name="Kuo A."/>
            <person name="Liang C."/>
            <person name="Lipzen A."/>
            <person name="Lutzoni F."/>
            <person name="Magnuson J."/>
            <person name="Mondo S."/>
            <person name="Nolan M."/>
            <person name="Ohm R."/>
            <person name="Pangilinan J."/>
            <person name="Park H.-J."/>
            <person name="Ramirez L."/>
            <person name="Alfaro M."/>
            <person name="Sun H."/>
            <person name="Tritt A."/>
            <person name="Yoshinaga Y."/>
            <person name="Zwiers L.-H."/>
            <person name="Turgeon B."/>
            <person name="Goodwin S."/>
            <person name="Spatafora J."/>
            <person name="Crous P."/>
            <person name="Grigoriev I."/>
        </authorList>
    </citation>
    <scope>NUCLEOTIDE SEQUENCE</scope>
    <source>
        <strain evidence="2">CBS 101060</strain>
    </source>
</reference>
<keyword evidence="3" id="KW-1185">Reference proteome</keyword>
<dbReference type="CDD" id="cd04301">
    <property type="entry name" value="NAT_SF"/>
    <property type="match status" value="1"/>
</dbReference>
<gene>
    <name evidence="2" type="ORF">M501DRAFT_927634</name>
</gene>
<dbReference type="Pfam" id="PF00583">
    <property type="entry name" value="Acetyltransf_1"/>
    <property type="match status" value="1"/>
</dbReference>
<name>A0A9P4SIP2_9PEZI</name>
<evidence type="ECO:0000259" key="1">
    <source>
        <dbReference type="Pfam" id="PF00583"/>
    </source>
</evidence>
<proteinExistence type="predicted"/>
<protein>
    <recommendedName>
        <fullName evidence="1">N-acetyltransferase domain-containing protein</fullName>
    </recommendedName>
</protein>
<dbReference type="OrthoDB" id="2019666at2759"/>
<accession>A0A9P4SIP2</accession>
<dbReference type="GO" id="GO:0016747">
    <property type="term" value="F:acyltransferase activity, transferring groups other than amino-acyl groups"/>
    <property type="evidence" value="ECO:0007669"/>
    <property type="project" value="InterPro"/>
</dbReference>
<evidence type="ECO:0000313" key="2">
    <source>
        <dbReference type="EMBL" id="KAF2842527.1"/>
    </source>
</evidence>
<evidence type="ECO:0000313" key="3">
    <source>
        <dbReference type="Proteomes" id="UP000799429"/>
    </source>
</evidence>
<comment type="caution">
    <text evidence="2">The sequence shown here is derived from an EMBL/GenBank/DDBJ whole genome shotgun (WGS) entry which is preliminary data.</text>
</comment>
<organism evidence="2 3">
    <name type="scientific">Patellaria atrata CBS 101060</name>
    <dbReference type="NCBI Taxonomy" id="1346257"/>
    <lineage>
        <taxon>Eukaryota</taxon>
        <taxon>Fungi</taxon>
        <taxon>Dikarya</taxon>
        <taxon>Ascomycota</taxon>
        <taxon>Pezizomycotina</taxon>
        <taxon>Dothideomycetes</taxon>
        <taxon>Dothideomycetes incertae sedis</taxon>
        <taxon>Patellariales</taxon>
        <taxon>Patellariaceae</taxon>
        <taxon>Patellaria</taxon>
    </lineage>
</organism>
<feature type="domain" description="N-acetyltransferase" evidence="1">
    <location>
        <begin position="40"/>
        <end position="102"/>
    </location>
</feature>
<dbReference type="SUPFAM" id="SSF55729">
    <property type="entry name" value="Acyl-CoA N-acyltransferases (Nat)"/>
    <property type="match status" value="1"/>
</dbReference>
<dbReference type="AlphaFoldDB" id="A0A9P4SIP2"/>